<dbReference type="GO" id="GO:0008168">
    <property type="term" value="F:methyltransferase activity"/>
    <property type="evidence" value="ECO:0007669"/>
    <property type="project" value="TreeGrafter"/>
</dbReference>
<keyword evidence="3" id="KW-1185">Reference proteome</keyword>
<dbReference type="Proteomes" id="UP000789508">
    <property type="component" value="Unassembled WGS sequence"/>
</dbReference>
<dbReference type="Pfam" id="PF13649">
    <property type="entry name" value="Methyltransf_25"/>
    <property type="match status" value="1"/>
</dbReference>
<protein>
    <submittedName>
        <fullName evidence="2">13930_t:CDS:1</fullName>
    </submittedName>
</protein>
<dbReference type="InterPro" id="IPR041698">
    <property type="entry name" value="Methyltransf_25"/>
</dbReference>
<dbReference type="EMBL" id="CAJVPS010002611">
    <property type="protein sequence ID" value="CAG8572588.1"/>
    <property type="molecule type" value="Genomic_DNA"/>
</dbReference>
<proteinExistence type="predicted"/>
<organism evidence="2 3">
    <name type="scientific">Ambispora leptoticha</name>
    <dbReference type="NCBI Taxonomy" id="144679"/>
    <lineage>
        <taxon>Eukaryota</taxon>
        <taxon>Fungi</taxon>
        <taxon>Fungi incertae sedis</taxon>
        <taxon>Mucoromycota</taxon>
        <taxon>Glomeromycotina</taxon>
        <taxon>Glomeromycetes</taxon>
        <taxon>Archaeosporales</taxon>
        <taxon>Ambisporaceae</taxon>
        <taxon>Ambispora</taxon>
    </lineage>
</organism>
<reference evidence="2" key="1">
    <citation type="submission" date="2021-06" db="EMBL/GenBank/DDBJ databases">
        <authorList>
            <person name="Kallberg Y."/>
            <person name="Tangrot J."/>
            <person name="Rosling A."/>
        </authorList>
    </citation>
    <scope>NUCLEOTIDE SEQUENCE</scope>
    <source>
        <strain evidence="2">FL130A</strain>
    </source>
</reference>
<dbReference type="OrthoDB" id="2013972at2759"/>
<feature type="domain" description="Methyltransferase" evidence="1">
    <location>
        <begin position="102"/>
        <end position="194"/>
    </location>
</feature>
<dbReference type="SUPFAM" id="SSF53335">
    <property type="entry name" value="S-adenosyl-L-methionine-dependent methyltransferases"/>
    <property type="match status" value="1"/>
</dbReference>
<evidence type="ECO:0000313" key="3">
    <source>
        <dbReference type="Proteomes" id="UP000789508"/>
    </source>
</evidence>
<comment type="caution">
    <text evidence="2">The sequence shown here is derived from an EMBL/GenBank/DDBJ whole genome shotgun (WGS) entry which is preliminary data.</text>
</comment>
<dbReference type="InterPro" id="IPR029063">
    <property type="entry name" value="SAM-dependent_MTases_sf"/>
</dbReference>
<evidence type="ECO:0000313" key="2">
    <source>
        <dbReference type="EMBL" id="CAG8572588.1"/>
    </source>
</evidence>
<gene>
    <name evidence="2" type="ORF">ALEPTO_LOCUS6884</name>
</gene>
<dbReference type="Gene3D" id="3.40.50.150">
    <property type="entry name" value="Vaccinia Virus protein VP39"/>
    <property type="match status" value="1"/>
</dbReference>
<dbReference type="PANTHER" id="PTHR43591">
    <property type="entry name" value="METHYLTRANSFERASE"/>
    <property type="match status" value="1"/>
</dbReference>
<dbReference type="AlphaFoldDB" id="A0A9N9BQT8"/>
<accession>A0A9N9BQT8</accession>
<dbReference type="PANTHER" id="PTHR43591:SF24">
    <property type="entry name" value="2-METHOXY-6-POLYPRENYL-1,4-BENZOQUINOL METHYLASE, MITOCHONDRIAL"/>
    <property type="match status" value="1"/>
</dbReference>
<sequence length="348" mass="39733">MGHRLSKLKKILFKQTSQNVIHRPNIIRRETGSEILVEVLQIFPYRVIEGRIFLVDNERYVMPCDIPEKERLVTQHELYKRIWNDNFSSPIHERLNQGGMRVLDVGCGSGAWILDMAKEYPASTFLGIDIMETSSDIMQQPPNAGFLQFNVLNGLPFPDETFDFVYQRFLWAAFTPNQWIQLIHELIRVTKKNGRIELMEIEAKIHNPGPIAKKFSDAAQQHLTSNGIDPKIYRQIRNVIVNSNKFESIKIFEKRTPLGNWQQASHGIKSLENTVAALKSLQVAFKAVLGVDDHEYKAKGFPPTGYVEAIYDGPGCDDRSESFKVESLLAKPAAETEKKQRLNCQSSC</sequence>
<name>A0A9N9BQT8_9GLOM</name>
<dbReference type="CDD" id="cd02440">
    <property type="entry name" value="AdoMet_MTases"/>
    <property type="match status" value="1"/>
</dbReference>
<evidence type="ECO:0000259" key="1">
    <source>
        <dbReference type="Pfam" id="PF13649"/>
    </source>
</evidence>